<feature type="transmembrane region" description="Helical" evidence="1">
    <location>
        <begin position="169"/>
        <end position="188"/>
    </location>
</feature>
<evidence type="ECO:0000256" key="1">
    <source>
        <dbReference type="SAM" id="Phobius"/>
    </source>
</evidence>
<keyword evidence="3" id="KW-1185">Reference proteome</keyword>
<name>A0A163BNZ8_9FLAO</name>
<keyword evidence="1" id="KW-1133">Transmembrane helix</keyword>
<protein>
    <submittedName>
        <fullName evidence="2">Uncharacterized protein</fullName>
    </submittedName>
</protein>
<feature type="transmembrane region" description="Helical" evidence="1">
    <location>
        <begin position="200"/>
        <end position="222"/>
    </location>
</feature>
<dbReference type="STRING" id="1642818.AWE51_21120"/>
<proteinExistence type="predicted"/>
<gene>
    <name evidence="2" type="ORF">AWE51_21120</name>
</gene>
<reference evidence="2 3" key="1">
    <citation type="submission" date="2016-01" db="EMBL/GenBank/DDBJ databases">
        <title>The draft genome sequence of Aquimarina sp. RZW4-3-2.</title>
        <authorList>
            <person name="Wang Y."/>
        </authorList>
    </citation>
    <scope>NUCLEOTIDE SEQUENCE [LARGE SCALE GENOMIC DNA]</scope>
    <source>
        <strain evidence="2 3">RZW4-3-2</strain>
    </source>
</reference>
<sequence>MLLPRTNIEKKLNLLRAKNADLSTWRQQVQNIFNAEKQHEDQIHKNLDTLTKETSNTFDFDQLETSRIYHIDQIKKICIDYRLRFLDSKYFKGKLPNEAIFAIKDLEKKHETELRGFKIIAPSKLFKLENADDPLLFAPMGNDYFYLVHKWGNDLHPLRKMMMWFFKSFENLLILTFLVSLLLTFMVPNGMFSKTSDTSTFIMIFFFMFKSVAAVVLFYGFALGKNFNTAIWNSKYFNA</sequence>
<comment type="caution">
    <text evidence="2">The sequence shown here is derived from an EMBL/GenBank/DDBJ whole genome shotgun (WGS) entry which is preliminary data.</text>
</comment>
<dbReference type="OrthoDB" id="1425482at2"/>
<dbReference type="Proteomes" id="UP000076715">
    <property type="component" value="Unassembled WGS sequence"/>
</dbReference>
<accession>A0A163BNZ8</accession>
<organism evidence="2 3">
    <name type="scientific">Aquimarina aggregata</name>
    <dbReference type="NCBI Taxonomy" id="1642818"/>
    <lineage>
        <taxon>Bacteria</taxon>
        <taxon>Pseudomonadati</taxon>
        <taxon>Bacteroidota</taxon>
        <taxon>Flavobacteriia</taxon>
        <taxon>Flavobacteriales</taxon>
        <taxon>Flavobacteriaceae</taxon>
        <taxon>Aquimarina</taxon>
    </lineage>
</organism>
<evidence type="ECO:0000313" key="3">
    <source>
        <dbReference type="Proteomes" id="UP000076715"/>
    </source>
</evidence>
<keyword evidence="1" id="KW-0472">Membrane</keyword>
<dbReference type="EMBL" id="LQRT01000004">
    <property type="protein sequence ID" value="KZS41603.1"/>
    <property type="molecule type" value="Genomic_DNA"/>
</dbReference>
<dbReference type="AlphaFoldDB" id="A0A163BNZ8"/>
<evidence type="ECO:0000313" key="2">
    <source>
        <dbReference type="EMBL" id="KZS41603.1"/>
    </source>
</evidence>
<keyword evidence="1" id="KW-0812">Transmembrane</keyword>